<evidence type="ECO:0000256" key="1">
    <source>
        <dbReference type="ARBA" id="ARBA00004395"/>
    </source>
</evidence>
<dbReference type="PANTHER" id="PTHR14042">
    <property type="entry name" value="DOPEY-RELATED"/>
    <property type="match status" value="1"/>
</dbReference>
<reference evidence="13" key="1">
    <citation type="submission" date="2010-05" db="EMBL/GenBank/DDBJ databases">
        <title>The genome sequence of Magnaporthe poae strain ATCC 64411.</title>
        <authorList>
            <person name="Ma L.-J."/>
            <person name="Dead R."/>
            <person name="Young S."/>
            <person name="Zeng Q."/>
            <person name="Koehrsen M."/>
            <person name="Alvarado L."/>
            <person name="Berlin A."/>
            <person name="Chapman S.B."/>
            <person name="Chen Z."/>
            <person name="Freedman E."/>
            <person name="Gellesch M."/>
            <person name="Goldberg J."/>
            <person name="Griggs A."/>
            <person name="Gujja S."/>
            <person name="Heilman E.R."/>
            <person name="Heiman D."/>
            <person name="Hepburn T."/>
            <person name="Howarth C."/>
            <person name="Jen D."/>
            <person name="Larson L."/>
            <person name="Mehta T."/>
            <person name="Neiman D."/>
            <person name="Pearson M."/>
            <person name="Roberts A."/>
            <person name="Saif S."/>
            <person name="Shea T."/>
            <person name="Shenoy N."/>
            <person name="Sisk P."/>
            <person name="Stolte C."/>
            <person name="Sykes S."/>
            <person name="Walk T."/>
            <person name="White J."/>
            <person name="Yandava C."/>
            <person name="Haas B."/>
            <person name="Nusbaum C."/>
            <person name="Birren B."/>
        </authorList>
    </citation>
    <scope>NUCLEOTIDE SEQUENCE [LARGE SCALE GENOMIC DNA]</scope>
    <source>
        <strain evidence="13">ATCC 64411 / 73-15</strain>
    </source>
</reference>
<dbReference type="PANTHER" id="PTHR14042:SF24">
    <property type="entry name" value="PROTEIN DOPEY-1 HOMOLOG"/>
    <property type="match status" value="1"/>
</dbReference>
<evidence type="ECO:0000259" key="9">
    <source>
        <dbReference type="Pfam" id="PF24597"/>
    </source>
</evidence>
<dbReference type="Pfam" id="PF04118">
    <property type="entry name" value="Dopey_N"/>
    <property type="match status" value="1"/>
</dbReference>
<reference evidence="12" key="5">
    <citation type="submission" date="2015-06" db="UniProtKB">
        <authorList>
            <consortium name="EnsemblFungi"/>
        </authorList>
    </citation>
    <scope>IDENTIFICATION</scope>
    <source>
        <strain evidence="12">ATCC 64411</strain>
    </source>
</reference>
<evidence type="ECO:0000259" key="8">
    <source>
        <dbReference type="Pfam" id="PF04118"/>
    </source>
</evidence>
<dbReference type="eggNOG" id="KOG3613">
    <property type="taxonomic scope" value="Eukaryota"/>
</dbReference>
<dbReference type="InterPro" id="IPR016024">
    <property type="entry name" value="ARM-type_fold"/>
</dbReference>
<dbReference type="GO" id="GO:0006895">
    <property type="term" value="P:Golgi to endosome transport"/>
    <property type="evidence" value="ECO:0007669"/>
    <property type="project" value="InterPro"/>
</dbReference>
<keyword evidence="13" id="KW-1185">Reference proteome</keyword>
<dbReference type="GO" id="GO:0005829">
    <property type="term" value="C:cytosol"/>
    <property type="evidence" value="ECO:0007669"/>
    <property type="project" value="GOC"/>
</dbReference>
<dbReference type="OrthoDB" id="297643at2759"/>
<dbReference type="EMBL" id="ADBL01000645">
    <property type="status" value="NOT_ANNOTATED_CDS"/>
    <property type="molecule type" value="Genomic_DNA"/>
</dbReference>
<dbReference type="GO" id="GO:0005768">
    <property type="term" value="C:endosome"/>
    <property type="evidence" value="ECO:0007669"/>
    <property type="project" value="TreeGrafter"/>
</dbReference>
<dbReference type="STRING" id="644358.A0A0C4DRV8"/>
<evidence type="ECO:0000256" key="7">
    <source>
        <dbReference type="SAM" id="MobiDB-lite"/>
    </source>
</evidence>
<evidence type="ECO:0000256" key="2">
    <source>
        <dbReference type="ARBA" id="ARBA00022448"/>
    </source>
</evidence>
<feature type="region of interest" description="Disordered" evidence="7">
    <location>
        <begin position="370"/>
        <end position="389"/>
    </location>
</feature>
<keyword evidence="5" id="KW-0472">Membrane</keyword>
<dbReference type="Pfam" id="PF24597">
    <property type="entry name" value="TPR_DOP1_M"/>
    <property type="match status" value="1"/>
</dbReference>
<dbReference type="InterPro" id="IPR056458">
    <property type="entry name" value="TPR_DOP1_M"/>
</dbReference>
<sequence length="1894" mass="208046">MAFEQVRGVSVSPTSSGRESPVPRQWRNQLGADDHPKDKTFRRYAANVERALSLFETALQEWADYISFLNRLLKALQARTSAITTVPSKALVAKRLSQCLNPMLPSGVHQKTLEVYHYVFTMIGKDGLSRDLPLYLPGLASTLSFASLSVRSPFLDLLERHFLDLNPRSLRPALKSVVLALLPGLEDETAEDYEQTLKLMDRFKVAIRPADSEEITPAHSSGDSFFWQCFFLASITSQSRRAGALAYLVRNLPRLGHPLAPESSQSAESEDEAVSSTALKIAQLVTSPEPGLLLRCFAAGLADENLLIQRGYLDLMVTHLPLHSRVLQTRVKPTDFELLLRAAVGVVTRREMSLNRRLWAWLLGPEPTAGGFDSENGPESPSSLSDQHAGHLTSKTGYFEEYGLQALCRSLLAMIQASEQGGPAERARPYRICLSLMDRWEIGGLVVPEVFLPVVDSVRKYKAKTPSKLDFGEVLRSASVFFDGVESGLIFGELLGLLAPALSPGDLEFAERSDRLALVRFVLTHFNVREEEMIMIHAPLTALSILCMLEEAKHGLAVSDGAEESNTVSAKALGIAADLLELVPERAFLPSGAKTISDGGHDEPQDASTTVGILKVIKSFYVNDQGSLEATSAPLTGQRVGELLLQKACSLNCEALHEENQGAAVGIKSRILLLLLNKAPAQAPFDDKNLLNAVHDRLATSPPLDFLSFSSLLSLAAILHSSDRVSQIEISEIVIQLVRHAWFYLSTPEPKYHVETVRGLWQLQTALGTQNRDIEAAISSLITEQAATGNATVGRSVDAGRSFGVLWSHTLHDNPSSSDRRGPRTPRIGHGLEFKSSLLRLAGMDHYDVMLTRPLFLVLDALTDDRGQLFMSAKSWLNTLNGADKLFSIFASKFLDLGFLQLSKATSEVAKTVEFCESDDLNLCLYYIKGLSTILRWAPASIWAVLAKHRVSDEPAQQESEKHKEAEESISFLVFFTQVCLRCVTFNVTADDEQPDGRAAQLCRSALTVLHHILDNPYAVSLAELQLEDILIEKLSQSLSRADPYIQVLLLDVAFASLKLRTTITADWPLSPRAASEKWLTGADSTRSGRPPSAAGEGPARPRGPPQALLGCIQAGLSSPRSRVVLDSWVNFLGEVIPLYADSMFQVLIPLVETLCSQISSTLLGLQKMFKDAGQPEGDAASGPETSLICLLNALEQVLAKAHDQLLIDEARASVSKSPEQPQSFFGTIFSSDAPQSRSATANDRLTVLLAFQDAVRICFKIWSWGQGPDAGMQDMASASSFNYTSLRMRNRARRLLEHLFAAETLHCMETIVEIWRGSGTSTPLQQHLQPEVFDLLPALDSSRPKHTIPALFNAIYSRANPGALDSTRKSTLTVELQDTDIVIFLVEYARSLEDDAMDEIWQDCMLFLKDLLNNPFPHRQTVPSLLEFAAILGEKVDNTNFGEQKKMRRELGDLFLRLLTALFTARPLIFTDASPEKPKGPEQLEKPGLKTRSPFERADDVVEVLSCIVPNLTKILVEPDRVLNAAAVISANVIGPTLRSKGFPDTMSKSTLMLLQELSRLPNNQKTWKKDVADAFNDTRFFGTSLSLVASDWLPLLRQWALNDKDRMPEILSRITPPATAGIVFGVGATSARLEADRRTQLNLRRIAALLLASTSDTFVSDLPQILEKMVELLGATATSSPSSTTRAELFMVVRALVLKTSAIHLAPLWPIINAELHAAVSSVVAPDHSGPSETYNNVSVLQACKLLDLLVCVAPDDFQLHEWLFVTDTIDAVHRPSTYQPVALVDELSEELGSVIMSGGAHSALQPLADSAPHTATGSYNRRTLLGSGGISDDVALERREELIAKVLRPFFGQLSIFAFEATYAMGPLDWDHCIQGLLKDMFDERSIVKAL</sequence>
<dbReference type="Pfam" id="PF24598">
    <property type="entry name" value="DOP1_C"/>
    <property type="match status" value="1"/>
</dbReference>
<comment type="similarity">
    <text evidence="6">Belongs to the DOP1 family.</text>
</comment>
<evidence type="ECO:0000313" key="12">
    <source>
        <dbReference type="EnsemblFungi" id="MAPG_02625T0"/>
    </source>
</evidence>
<keyword evidence="3" id="KW-0653">Protein transport</keyword>
<evidence type="ECO:0000256" key="5">
    <source>
        <dbReference type="ARBA" id="ARBA00023136"/>
    </source>
</evidence>
<reference evidence="11" key="3">
    <citation type="submission" date="2011-03" db="EMBL/GenBank/DDBJ databases">
        <title>Annotation of Magnaporthe poae ATCC 64411.</title>
        <authorList>
            <person name="Ma L.-J."/>
            <person name="Dead R."/>
            <person name="Young S.K."/>
            <person name="Zeng Q."/>
            <person name="Gargeya S."/>
            <person name="Fitzgerald M."/>
            <person name="Haas B."/>
            <person name="Abouelleil A."/>
            <person name="Alvarado L."/>
            <person name="Arachchi H.M."/>
            <person name="Berlin A."/>
            <person name="Brown A."/>
            <person name="Chapman S.B."/>
            <person name="Chen Z."/>
            <person name="Dunbar C."/>
            <person name="Freedman E."/>
            <person name="Gearin G."/>
            <person name="Gellesch M."/>
            <person name="Goldberg J."/>
            <person name="Griggs A."/>
            <person name="Gujja S."/>
            <person name="Heiman D."/>
            <person name="Howarth C."/>
            <person name="Larson L."/>
            <person name="Lui A."/>
            <person name="MacDonald P.J.P."/>
            <person name="Mehta T."/>
            <person name="Montmayeur A."/>
            <person name="Murphy C."/>
            <person name="Neiman D."/>
            <person name="Pearson M."/>
            <person name="Priest M."/>
            <person name="Roberts A."/>
            <person name="Saif S."/>
            <person name="Shea T."/>
            <person name="Shenoy N."/>
            <person name="Sisk P."/>
            <person name="Stolte C."/>
            <person name="Sykes S."/>
            <person name="Yandava C."/>
            <person name="Wortman J."/>
            <person name="Nusbaum C."/>
            <person name="Birren B."/>
        </authorList>
    </citation>
    <scope>NUCLEOTIDE SEQUENCE</scope>
    <source>
        <strain evidence="11">ATCC 64411</strain>
    </source>
</reference>
<dbReference type="GO" id="GO:0000139">
    <property type="term" value="C:Golgi membrane"/>
    <property type="evidence" value="ECO:0007669"/>
    <property type="project" value="UniProtKB-SubCell"/>
</dbReference>
<dbReference type="EnsemblFungi" id="MAPG_02625T0">
    <property type="protein sequence ID" value="MAPG_02625T0"/>
    <property type="gene ID" value="MAPG_02625"/>
</dbReference>
<dbReference type="VEuPathDB" id="FungiDB:MAPG_02625"/>
<accession>A0A0C4DRV8</accession>
<dbReference type="EMBL" id="GL876967">
    <property type="protein sequence ID" value="KLU83571.1"/>
    <property type="molecule type" value="Genomic_DNA"/>
</dbReference>
<dbReference type="InterPro" id="IPR056457">
    <property type="entry name" value="DOP1_C"/>
</dbReference>
<evidence type="ECO:0000259" key="10">
    <source>
        <dbReference type="Pfam" id="PF24598"/>
    </source>
</evidence>
<evidence type="ECO:0000313" key="13">
    <source>
        <dbReference type="Proteomes" id="UP000011715"/>
    </source>
</evidence>
<dbReference type="SUPFAM" id="SSF48371">
    <property type="entry name" value="ARM repeat"/>
    <property type="match status" value="1"/>
</dbReference>
<keyword evidence="2" id="KW-0813">Transport</keyword>
<organism evidence="12 13">
    <name type="scientific">Magnaporthiopsis poae (strain ATCC 64411 / 73-15)</name>
    <name type="common">Kentucky bluegrass fungus</name>
    <name type="synonym">Magnaporthe poae</name>
    <dbReference type="NCBI Taxonomy" id="644358"/>
    <lineage>
        <taxon>Eukaryota</taxon>
        <taxon>Fungi</taxon>
        <taxon>Dikarya</taxon>
        <taxon>Ascomycota</taxon>
        <taxon>Pezizomycotina</taxon>
        <taxon>Sordariomycetes</taxon>
        <taxon>Sordariomycetidae</taxon>
        <taxon>Magnaporthales</taxon>
        <taxon>Magnaporthaceae</taxon>
        <taxon>Magnaporthiopsis</taxon>
    </lineage>
</organism>
<dbReference type="Proteomes" id="UP000011715">
    <property type="component" value="Unassembled WGS sequence"/>
</dbReference>
<reference evidence="11" key="2">
    <citation type="submission" date="2010-05" db="EMBL/GenBank/DDBJ databases">
        <title>The Genome Sequence of Magnaporthe poae strain ATCC 64411.</title>
        <authorList>
            <consortium name="The Broad Institute Genome Sequencing Platform"/>
            <consortium name="Broad Institute Genome Sequencing Center for Infectious Disease"/>
            <person name="Ma L.-J."/>
            <person name="Dead R."/>
            <person name="Young S."/>
            <person name="Zeng Q."/>
            <person name="Koehrsen M."/>
            <person name="Alvarado L."/>
            <person name="Berlin A."/>
            <person name="Chapman S.B."/>
            <person name="Chen Z."/>
            <person name="Freedman E."/>
            <person name="Gellesch M."/>
            <person name="Goldberg J."/>
            <person name="Griggs A."/>
            <person name="Gujja S."/>
            <person name="Heilman E.R."/>
            <person name="Heiman D."/>
            <person name="Hepburn T."/>
            <person name="Howarth C."/>
            <person name="Jen D."/>
            <person name="Larson L."/>
            <person name="Mehta T."/>
            <person name="Neiman D."/>
            <person name="Pearson M."/>
            <person name="Roberts A."/>
            <person name="Saif S."/>
            <person name="Shea T."/>
            <person name="Shenoy N."/>
            <person name="Sisk P."/>
            <person name="Stolte C."/>
            <person name="Sykes S."/>
            <person name="Walk T."/>
            <person name="White J."/>
            <person name="Yandava C."/>
            <person name="Haas B."/>
            <person name="Nusbaum C."/>
            <person name="Birren B."/>
        </authorList>
    </citation>
    <scope>NUCLEOTIDE SEQUENCE</scope>
    <source>
        <strain evidence="11">ATCC 64411</strain>
    </source>
</reference>
<comment type="subcellular location">
    <subcellularLocation>
        <location evidence="1">Golgi apparatus membrane</location>
        <topology evidence="1">Peripheral membrane protein</topology>
    </subcellularLocation>
</comment>
<name>A0A0C4DRV8_MAGP6</name>
<dbReference type="InterPro" id="IPR007249">
    <property type="entry name" value="DOP1_N"/>
</dbReference>
<feature type="compositionally biased region" description="Low complexity" evidence="7">
    <location>
        <begin position="1088"/>
        <end position="1101"/>
    </location>
</feature>
<keyword evidence="4" id="KW-0333">Golgi apparatus</keyword>
<evidence type="ECO:0000256" key="6">
    <source>
        <dbReference type="ARBA" id="ARBA00046326"/>
    </source>
</evidence>
<dbReference type="InterPro" id="IPR040314">
    <property type="entry name" value="DOP1"/>
</dbReference>
<dbReference type="GO" id="GO:0015031">
    <property type="term" value="P:protein transport"/>
    <property type="evidence" value="ECO:0007669"/>
    <property type="project" value="UniProtKB-KW"/>
</dbReference>
<feature type="domain" description="DOP1-like middle TPR" evidence="9">
    <location>
        <begin position="398"/>
        <end position="621"/>
    </location>
</feature>
<feature type="compositionally biased region" description="Polar residues" evidence="7">
    <location>
        <begin position="377"/>
        <end position="386"/>
    </location>
</feature>
<evidence type="ECO:0000256" key="3">
    <source>
        <dbReference type="ARBA" id="ARBA00022927"/>
    </source>
</evidence>
<feature type="domain" description="DOP1 N-terminal" evidence="8">
    <location>
        <begin position="38"/>
        <end position="366"/>
    </location>
</feature>
<feature type="region of interest" description="Disordered" evidence="7">
    <location>
        <begin position="1"/>
        <end position="37"/>
    </location>
</feature>
<feature type="domain" description="DOP1-like C-terminal" evidence="10">
    <location>
        <begin position="1385"/>
        <end position="1867"/>
    </location>
</feature>
<feature type="region of interest" description="Disordered" evidence="7">
    <location>
        <begin position="1079"/>
        <end position="1103"/>
    </location>
</feature>
<proteinExistence type="inferred from homology"/>
<protein>
    <submittedName>
        <fullName evidence="11 12">Uncharacterized protein</fullName>
    </submittedName>
</protein>
<evidence type="ECO:0000256" key="4">
    <source>
        <dbReference type="ARBA" id="ARBA00023034"/>
    </source>
</evidence>
<gene>
    <name evidence="11" type="ORF">MAPG_02625</name>
</gene>
<reference evidence="12" key="4">
    <citation type="journal article" date="2015" name="G3 (Bethesda)">
        <title>Genome sequences of three phytopathogenic species of the Magnaporthaceae family of fungi.</title>
        <authorList>
            <person name="Okagaki L.H."/>
            <person name="Nunes C.C."/>
            <person name="Sailsbery J."/>
            <person name="Clay B."/>
            <person name="Brown D."/>
            <person name="John T."/>
            <person name="Oh Y."/>
            <person name="Young N."/>
            <person name="Fitzgerald M."/>
            <person name="Haas B.J."/>
            <person name="Zeng Q."/>
            <person name="Young S."/>
            <person name="Adiconis X."/>
            <person name="Fan L."/>
            <person name="Levin J.Z."/>
            <person name="Mitchell T.K."/>
            <person name="Okubara P.A."/>
            <person name="Farman M.L."/>
            <person name="Kohn L.M."/>
            <person name="Birren B."/>
            <person name="Ma L.-J."/>
            <person name="Dean R.A."/>
        </authorList>
    </citation>
    <scope>NUCLEOTIDE SEQUENCE</scope>
    <source>
        <strain evidence="12">ATCC 64411 / 73-15</strain>
    </source>
</reference>
<evidence type="ECO:0000313" key="11">
    <source>
        <dbReference type="EMBL" id="KLU83571.1"/>
    </source>
</evidence>
<dbReference type="GO" id="GO:0005802">
    <property type="term" value="C:trans-Golgi network"/>
    <property type="evidence" value="ECO:0007669"/>
    <property type="project" value="TreeGrafter"/>
</dbReference>
<dbReference type="OMA" id="GLETCIA"/>